<dbReference type="CDD" id="cd00093">
    <property type="entry name" value="HTH_XRE"/>
    <property type="match status" value="1"/>
</dbReference>
<proteinExistence type="predicted"/>
<dbReference type="Gene3D" id="1.10.260.40">
    <property type="entry name" value="lambda repressor-like DNA-binding domains"/>
    <property type="match status" value="1"/>
</dbReference>
<evidence type="ECO:0000313" key="2">
    <source>
        <dbReference type="EMBL" id="SIS46726.1"/>
    </source>
</evidence>
<dbReference type="AlphaFoldDB" id="A0A1N7JBS3"/>
<gene>
    <name evidence="2" type="ORF">SAMN05444817_105135</name>
</gene>
<organism evidence="2 3">
    <name type="scientific">Corynebacterium appendicis CIP 107643</name>
    <dbReference type="NCBI Taxonomy" id="1161099"/>
    <lineage>
        <taxon>Bacteria</taxon>
        <taxon>Bacillati</taxon>
        <taxon>Actinomycetota</taxon>
        <taxon>Actinomycetes</taxon>
        <taxon>Mycobacteriales</taxon>
        <taxon>Corynebacteriaceae</taxon>
        <taxon>Corynebacterium</taxon>
    </lineage>
</organism>
<feature type="domain" description="HTH cro/C1-type" evidence="1">
    <location>
        <begin position="3"/>
        <end position="49"/>
    </location>
</feature>
<evidence type="ECO:0000313" key="3">
    <source>
        <dbReference type="Proteomes" id="UP000186292"/>
    </source>
</evidence>
<protein>
    <submittedName>
        <fullName evidence="2">Helix-turn-helix</fullName>
    </submittedName>
</protein>
<dbReference type="EMBL" id="FTOF01000005">
    <property type="protein sequence ID" value="SIS46726.1"/>
    <property type="molecule type" value="Genomic_DNA"/>
</dbReference>
<dbReference type="SUPFAM" id="SSF47413">
    <property type="entry name" value="lambda repressor-like DNA-binding domains"/>
    <property type="match status" value="1"/>
</dbReference>
<accession>A0A1N7JBS3</accession>
<dbReference type="InterPro" id="IPR010982">
    <property type="entry name" value="Lambda_DNA-bd_dom_sf"/>
</dbReference>
<name>A0A1N7JBS3_9CORY</name>
<dbReference type="GO" id="GO:0003677">
    <property type="term" value="F:DNA binding"/>
    <property type="evidence" value="ECO:0007669"/>
    <property type="project" value="InterPro"/>
</dbReference>
<dbReference type="Proteomes" id="UP000186292">
    <property type="component" value="Unassembled WGS sequence"/>
</dbReference>
<reference evidence="3" key="1">
    <citation type="submission" date="2017-01" db="EMBL/GenBank/DDBJ databases">
        <authorList>
            <person name="Varghese N."/>
            <person name="Submissions S."/>
        </authorList>
    </citation>
    <scope>NUCLEOTIDE SEQUENCE [LARGE SCALE GENOMIC DNA]</scope>
    <source>
        <strain evidence="3">DSM 44531</strain>
    </source>
</reference>
<dbReference type="InterPro" id="IPR001387">
    <property type="entry name" value="Cro/C1-type_HTH"/>
</dbReference>
<dbReference type="STRING" id="1161099.SAMN05444817_105135"/>
<evidence type="ECO:0000259" key="1">
    <source>
        <dbReference type="PROSITE" id="PS50943"/>
    </source>
</evidence>
<keyword evidence="3" id="KW-1185">Reference proteome</keyword>
<sequence>MRLAELAGLSRSLVSNLERNSSGATRSSDPTMSTIYRLAYALRVPPAVLLPAVGEEVGELCWEALERVVEKAKDLDTEEGEREVRREWSQLSTTVAWPARPEDTKPFASKK</sequence>
<dbReference type="PROSITE" id="PS50943">
    <property type="entry name" value="HTH_CROC1"/>
    <property type="match status" value="1"/>
</dbReference>